<keyword evidence="7 10" id="KW-0460">Magnesium</keyword>
<sequence length="379" mass="43377">KGKSSTSSPLLNIITWNVKGINGPLKRYRILSQLADLKYNIALLQETRLNDTEAAKLNRRWVGQVYSSIFDSKSKGVSILIGKQVPWVHCEAISYKEGRYLAIRGSLYHQDYTIVNVYAPSSYQAPFIAEITKVILKWQGGYIVVGGDFNAVIEVARDRSSKPLAWDEKNSRALRSLCKEGGLYDAWRTLNPNARDYTFYSAVHKSYARLNTFLISHSMIMNLLECKIGSFTLSDHTPVILAFLPKPDLIKTNNTLLRDTNFIEMMQREIKEFFQNNLGSVAAMTTVWDAFKAYCRGRIISYGTNKKKERIQLRQTLEEDLEKMQHNHTFDPKSGQLFLDWQLAKSALQSHLEKETEFALFKMRKKYFESGDKAGTLLA</sequence>
<evidence type="ECO:0000256" key="11">
    <source>
        <dbReference type="PIRSR" id="PIRSR604808-3"/>
    </source>
</evidence>
<reference evidence="13" key="2">
    <citation type="submission" date="2025-08" db="UniProtKB">
        <authorList>
            <consortium name="Ensembl"/>
        </authorList>
    </citation>
    <scope>IDENTIFICATION</scope>
</reference>
<evidence type="ECO:0000256" key="6">
    <source>
        <dbReference type="ARBA" id="ARBA00022801"/>
    </source>
</evidence>
<dbReference type="Pfam" id="PF03372">
    <property type="entry name" value="Exo_endo_phos"/>
    <property type="match status" value="1"/>
</dbReference>
<dbReference type="InterPro" id="IPR004808">
    <property type="entry name" value="AP_endonuc_1"/>
</dbReference>
<dbReference type="GO" id="GO:0008311">
    <property type="term" value="F:double-stranded DNA 3'-5' DNA exonuclease activity"/>
    <property type="evidence" value="ECO:0007669"/>
    <property type="project" value="UniProtKB-EC"/>
</dbReference>
<feature type="binding site" evidence="10">
    <location>
        <position position="150"/>
    </location>
    <ligand>
        <name>Mg(2+)</name>
        <dbReference type="ChEBI" id="CHEBI:18420"/>
        <label>1</label>
    </ligand>
</feature>
<evidence type="ECO:0000256" key="10">
    <source>
        <dbReference type="PIRSR" id="PIRSR604808-2"/>
    </source>
</evidence>
<reference evidence="13" key="3">
    <citation type="submission" date="2025-09" db="UniProtKB">
        <authorList>
            <consortium name="Ensembl"/>
        </authorList>
    </citation>
    <scope>IDENTIFICATION</scope>
</reference>
<feature type="site" description="Interaction with DNA substrate" evidence="11">
    <location>
        <position position="236"/>
    </location>
</feature>
<evidence type="ECO:0000259" key="12">
    <source>
        <dbReference type="Pfam" id="PF03372"/>
    </source>
</evidence>
<dbReference type="GO" id="GO:0008081">
    <property type="term" value="F:phosphoric diester hydrolase activity"/>
    <property type="evidence" value="ECO:0007669"/>
    <property type="project" value="TreeGrafter"/>
</dbReference>
<dbReference type="GeneTree" id="ENSGT00950000183016"/>
<dbReference type="HOGENOM" id="CLU_000680_2_0_1"/>
<feature type="active site" description="Proton donor/acceptor" evidence="9">
    <location>
        <position position="148"/>
    </location>
</feature>
<evidence type="ECO:0000256" key="8">
    <source>
        <dbReference type="ARBA" id="ARBA00023204"/>
    </source>
</evidence>
<evidence type="ECO:0000256" key="3">
    <source>
        <dbReference type="ARBA" id="ARBA00012115"/>
    </source>
</evidence>
<proteinExistence type="inferred from homology"/>
<evidence type="ECO:0000256" key="7">
    <source>
        <dbReference type="ARBA" id="ARBA00022842"/>
    </source>
</evidence>
<feature type="domain" description="Endonuclease/exonuclease/phosphatase" evidence="12">
    <location>
        <begin position="14"/>
        <end position="236"/>
    </location>
</feature>
<dbReference type="PANTHER" id="PTHR22748:SF26">
    <property type="entry name" value="ENDONUCLEASE_EXONUCLEASE_PHOSPHATASE DOMAIN-CONTAINING PROTEIN"/>
    <property type="match status" value="1"/>
</dbReference>
<keyword evidence="8" id="KW-0234">DNA repair</keyword>
<dbReference type="Proteomes" id="UP000008672">
    <property type="component" value="Unassembled WGS sequence"/>
</dbReference>
<keyword evidence="14" id="KW-1185">Reference proteome</keyword>
<keyword evidence="10" id="KW-0464">Manganese</keyword>
<comment type="catalytic activity">
    <reaction evidence="1">
        <text>Exonucleolytic cleavage in the 3'- to 5'-direction to yield nucleoside 5'-phosphates.</text>
        <dbReference type="EC" id="3.1.11.2"/>
    </reaction>
</comment>
<keyword evidence="4 10" id="KW-0479">Metal-binding</keyword>
<comment type="cofactor">
    <cofactor evidence="10">
        <name>Mg(2+)</name>
        <dbReference type="ChEBI" id="CHEBI:18420"/>
    </cofactor>
    <cofactor evidence="10">
        <name>Mn(2+)</name>
        <dbReference type="ChEBI" id="CHEBI:29035"/>
    </cofactor>
    <text evidence="10">Probably binds two magnesium or manganese ions per subunit.</text>
</comment>
<evidence type="ECO:0000256" key="2">
    <source>
        <dbReference type="ARBA" id="ARBA00007092"/>
    </source>
</evidence>
<feature type="binding site" evidence="10">
    <location>
        <position position="236"/>
    </location>
    <ligand>
        <name>Mg(2+)</name>
        <dbReference type="ChEBI" id="CHEBI:18420"/>
        <label>1</label>
    </ligand>
</feature>
<feature type="active site" evidence="9">
    <location>
        <position position="118"/>
    </location>
</feature>
<dbReference type="SUPFAM" id="SSF56219">
    <property type="entry name" value="DNase I-like"/>
    <property type="match status" value="1"/>
</dbReference>
<accession>H2ZXV1</accession>
<dbReference type="GO" id="GO:0046872">
    <property type="term" value="F:metal ion binding"/>
    <property type="evidence" value="ECO:0007669"/>
    <property type="project" value="UniProtKB-KW"/>
</dbReference>
<dbReference type="EMBL" id="AFYH01259817">
    <property type="status" value="NOT_ANNOTATED_CDS"/>
    <property type="molecule type" value="Genomic_DNA"/>
</dbReference>
<evidence type="ECO:0000313" key="13">
    <source>
        <dbReference type="Ensembl" id="ENSLACP00000002222.1"/>
    </source>
</evidence>
<dbReference type="GO" id="GO:0005634">
    <property type="term" value="C:nucleus"/>
    <property type="evidence" value="ECO:0007669"/>
    <property type="project" value="TreeGrafter"/>
</dbReference>
<dbReference type="Ensembl" id="ENSLACT00000002240.1">
    <property type="protein sequence ID" value="ENSLACP00000002222.1"/>
    <property type="gene ID" value="ENSLACG00000001984.1"/>
</dbReference>
<dbReference type="CDD" id="cd09076">
    <property type="entry name" value="L1-EN"/>
    <property type="match status" value="1"/>
</dbReference>
<dbReference type="InterPro" id="IPR036691">
    <property type="entry name" value="Endo/exonu/phosph_ase_sf"/>
</dbReference>
<name>H2ZXV1_LATCH</name>
<dbReference type="OMA" id="ITIWEAH"/>
<dbReference type="STRING" id="7897.ENSLACP00000002222"/>
<keyword evidence="5" id="KW-0227">DNA damage</keyword>
<dbReference type="PANTHER" id="PTHR22748">
    <property type="entry name" value="AP ENDONUCLEASE"/>
    <property type="match status" value="1"/>
</dbReference>
<feature type="binding site" evidence="10">
    <location>
        <position position="46"/>
    </location>
    <ligand>
        <name>Mg(2+)</name>
        <dbReference type="ChEBI" id="CHEBI:18420"/>
        <label>1</label>
    </ligand>
</feature>
<evidence type="ECO:0000256" key="5">
    <source>
        <dbReference type="ARBA" id="ARBA00022763"/>
    </source>
</evidence>
<evidence type="ECO:0000256" key="4">
    <source>
        <dbReference type="ARBA" id="ARBA00022723"/>
    </source>
</evidence>
<reference evidence="14" key="1">
    <citation type="submission" date="2011-08" db="EMBL/GenBank/DDBJ databases">
        <title>The draft genome of Latimeria chalumnae.</title>
        <authorList>
            <person name="Di Palma F."/>
            <person name="Alfoldi J."/>
            <person name="Johnson J."/>
            <person name="Berlin A."/>
            <person name="Gnerre S."/>
            <person name="Jaffe D."/>
            <person name="MacCallum I."/>
            <person name="Young S."/>
            <person name="Walker B.J."/>
            <person name="Lander E."/>
            <person name="Lindblad-Toh K."/>
        </authorList>
    </citation>
    <scope>NUCLEOTIDE SEQUENCE [LARGE SCALE GENOMIC DNA]</scope>
    <source>
        <strain evidence="14">Wild caught</strain>
    </source>
</reference>
<feature type="active site" description="Proton acceptor" evidence="9">
    <location>
        <position position="236"/>
    </location>
</feature>
<protein>
    <recommendedName>
        <fullName evidence="3">exodeoxyribonuclease III</fullName>
        <ecNumber evidence="3">3.1.11.2</ecNumber>
    </recommendedName>
</protein>
<comment type="similarity">
    <text evidence="2">Belongs to the DNA repair enzymes AP/ExoA family.</text>
</comment>
<evidence type="ECO:0000256" key="1">
    <source>
        <dbReference type="ARBA" id="ARBA00000493"/>
    </source>
</evidence>
<feature type="binding site" evidence="10">
    <location>
        <position position="148"/>
    </location>
    <ligand>
        <name>Mg(2+)</name>
        <dbReference type="ChEBI" id="CHEBI:18420"/>
        <label>1</label>
    </ligand>
</feature>
<dbReference type="InterPro" id="IPR005135">
    <property type="entry name" value="Endo/exonuclease/phosphatase"/>
</dbReference>
<evidence type="ECO:0000313" key="14">
    <source>
        <dbReference type="Proteomes" id="UP000008672"/>
    </source>
</evidence>
<dbReference type="GO" id="GO:0003906">
    <property type="term" value="F:DNA-(apurinic or apyrimidinic site) endonuclease activity"/>
    <property type="evidence" value="ECO:0007669"/>
    <property type="project" value="TreeGrafter"/>
</dbReference>
<feature type="binding site" evidence="10">
    <location>
        <position position="235"/>
    </location>
    <ligand>
        <name>Mg(2+)</name>
        <dbReference type="ChEBI" id="CHEBI:18420"/>
        <label>1</label>
    </ligand>
</feature>
<organism evidence="13 14">
    <name type="scientific">Latimeria chalumnae</name>
    <name type="common">Coelacanth</name>
    <dbReference type="NCBI Taxonomy" id="7897"/>
    <lineage>
        <taxon>Eukaryota</taxon>
        <taxon>Metazoa</taxon>
        <taxon>Chordata</taxon>
        <taxon>Craniata</taxon>
        <taxon>Vertebrata</taxon>
        <taxon>Euteleostomi</taxon>
        <taxon>Coelacanthiformes</taxon>
        <taxon>Coelacanthidae</taxon>
        <taxon>Latimeria</taxon>
    </lineage>
</organism>
<dbReference type="GO" id="GO:0006284">
    <property type="term" value="P:base-excision repair"/>
    <property type="evidence" value="ECO:0007669"/>
    <property type="project" value="TreeGrafter"/>
</dbReference>
<feature type="binding site" evidence="10">
    <location>
        <position position="17"/>
    </location>
    <ligand>
        <name>Mg(2+)</name>
        <dbReference type="ChEBI" id="CHEBI:18420"/>
        <label>1</label>
    </ligand>
</feature>
<dbReference type="AlphaFoldDB" id="H2ZXV1"/>
<dbReference type="InParanoid" id="H2ZXV1"/>
<evidence type="ECO:0000256" key="9">
    <source>
        <dbReference type="PIRSR" id="PIRSR604808-1"/>
    </source>
</evidence>
<dbReference type="EC" id="3.1.11.2" evidence="3"/>
<keyword evidence="6" id="KW-0378">Hydrolase</keyword>
<feature type="site" description="Transition state stabilizer" evidence="11">
    <location>
        <position position="150"/>
    </location>
</feature>
<dbReference type="Gene3D" id="3.60.10.10">
    <property type="entry name" value="Endonuclease/exonuclease/phosphatase"/>
    <property type="match status" value="1"/>
</dbReference>